<dbReference type="AlphaFoldDB" id="A0AA96SIC7"/>
<dbReference type="GO" id="GO:0009922">
    <property type="term" value="F:fatty acid elongase activity"/>
    <property type="evidence" value="ECO:0007669"/>
    <property type="project" value="InterPro"/>
</dbReference>
<comment type="catalytic activity">
    <reaction evidence="10">
        <text>an acyl-CoA + malonyl-CoA + H(+) = a 3-oxoacyl-CoA + CO2 + CoA</text>
        <dbReference type="Rhea" id="RHEA:50252"/>
        <dbReference type="ChEBI" id="CHEBI:15378"/>
        <dbReference type="ChEBI" id="CHEBI:16526"/>
        <dbReference type="ChEBI" id="CHEBI:57287"/>
        <dbReference type="ChEBI" id="CHEBI:57384"/>
        <dbReference type="ChEBI" id="CHEBI:58342"/>
        <dbReference type="ChEBI" id="CHEBI:90726"/>
    </reaction>
    <physiologicalReaction direction="left-to-right" evidence="10">
        <dbReference type="Rhea" id="RHEA:50253"/>
    </physiologicalReaction>
</comment>
<evidence type="ECO:0000256" key="4">
    <source>
        <dbReference type="ARBA" id="ARBA00022692"/>
    </source>
</evidence>
<gene>
    <name evidence="11" type="primary">elo1</name>
</gene>
<dbReference type="GO" id="GO:0042761">
    <property type="term" value="P:very long-chain fatty acid biosynthetic process"/>
    <property type="evidence" value="ECO:0007669"/>
    <property type="project" value="TreeGrafter"/>
</dbReference>
<keyword evidence="7 10" id="KW-0443">Lipid metabolism</keyword>
<dbReference type="GO" id="GO:0034625">
    <property type="term" value="P:fatty acid elongation, monounsaturated fatty acid"/>
    <property type="evidence" value="ECO:0007669"/>
    <property type="project" value="TreeGrafter"/>
</dbReference>
<dbReference type="GO" id="GO:0005789">
    <property type="term" value="C:endoplasmic reticulum membrane"/>
    <property type="evidence" value="ECO:0007669"/>
    <property type="project" value="TreeGrafter"/>
</dbReference>
<accession>A0AA96SIC7</accession>
<keyword evidence="5 10" id="KW-0276">Fatty acid metabolism</keyword>
<comment type="similarity">
    <text evidence="10">Belongs to the ELO family.</text>
</comment>
<name>A0AA96SIC7_9STRA</name>
<dbReference type="GO" id="GO:0030148">
    <property type="term" value="P:sphingolipid biosynthetic process"/>
    <property type="evidence" value="ECO:0007669"/>
    <property type="project" value="TreeGrafter"/>
</dbReference>
<proteinExistence type="evidence at transcript level"/>
<evidence type="ECO:0000256" key="5">
    <source>
        <dbReference type="ARBA" id="ARBA00022832"/>
    </source>
</evidence>
<evidence type="ECO:0000256" key="2">
    <source>
        <dbReference type="ARBA" id="ARBA00022516"/>
    </source>
</evidence>
<feature type="transmembrane region" description="Helical" evidence="10">
    <location>
        <begin position="153"/>
        <end position="174"/>
    </location>
</feature>
<keyword evidence="6 10" id="KW-1133">Transmembrane helix</keyword>
<sequence length="255" mass="29194">MAAMLARMQSLDVNEIAKLYDDFYVLVPIYAVMVPILQKVYQGASSESSKGWKPIILAYNVIMSVFSACCAIGMAYILFVKFNGQIKGPDCSAFARDPLYDWIVYFFYMSKYVEFADTFFLIIKGKPVSWLHYFHHIGAAIDMGVLWKSGAEPTWIFVLFNGTVHTVMYAYYGAALMGKRLKGKNLITIMQIVQFLSGMGIFYTYPDIPCFASNSQLMFIYYYTNIYVGIVLLFFLNFYVQSYLRPQRKAPGKSE</sequence>
<dbReference type="InterPro" id="IPR002076">
    <property type="entry name" value="ELO_fam"/>
</dbReference>
<evidence type="ECO:0000256" key="10">
    <source>
        <dbReference type="RuleBase" id="RU361115"/>
    </source>
</evidence>
<keyword evidence="9 10" id="KW-0275">Fatty acid biosynthesis</keyword>
<keyword evidence="2 10" id="KW-0444">Lipid biosynthesis</keyword>
<keyword evidence="8 10" id="KW-0472">Membrane</keyword>
<feature type="transmembrane region" description="Helical" evidence="10">
    <location>
        <begin position="102"/>
        <end position="123"/>
    </location>
</feature>
<evidence type="ECO:0000256" key="8">
    <source>
        <dbReference type="ARBA" id="ARBA00023136"/>
    </source>
</evidence>
<keyword evidence="3 10" id="KW-0808">Transferase</keyword>
<dbReference type="PANTHER" id="PTHR11157">
    <property type="entry name" value="FATTY ACID ACYL TRANSFERASE-RELATED"/>
    <property type="match status" value="1"/>
</dbReference>
<feature type="transmembrane region" description="Helical" evidence="10">
    <location>
        <begin position="220"/>
        <end position="240"/>
    </location>
</feature>
<feature type="transmembrane region" description="Helical" evidence="10">
    <location>
        <begin position="23"/>
        <end position="44"/>
    </location>
</feature>
<dbReference type="EC" id="2.3.1.-" evidence="10"/>
<dbReference type="PANTHER" id="PTHR11157:SF169">
    <property type="entry name" value="ELONGATION OF FATTY ACIDS PROTEIN"/>
    <property type="match status" value="1"/>
</dbReference>
<feature type="transmembrane region" description="Helical" evidence="10">
    <location>
        <begin position="56"/>
        <end position="79"/>
    </location>
</feature>
<organism evidence="11">
    <name type="scientific">Schizochytrium sp</name>
    <dbReference type="NCBI Taxonomy" id="1907177"/>
    <lineage>
        <taxon>Eukaryota</taxon>
        <taxon>Sar</taxon>
        <taxon>Stramenopiles</taxon>
        <taxon>Bigyra</taxon>
        <taxon>Labyrinthulomycetes</taxon>
        <taxon>Thraustochytrida</taxon>
        <taxon>Thraustochytriidae</taxon>
        <taxon>Schizochytrium</taxon>
    </lineage>
</organism>
<evidence type="ECO:0000313" key="11">
    <source>
        <dbReference type="EMBL" id="WNT94200.1"/>
    </source>
</evidence>
<protein>
    <recommendedName>
        <fullName evidence="10">Elongation of fatty acids protein</fullName>
        <ecNumber evidence="10">2.3.1.-</ecNumber>
    </recommendedName>
</protein>
<comment type="subcellular location">
    <subcellularLocation>
        <location evidence="1">Membrane</location>
        <topology evidence="1">Multi-pass membrane protein</topology>
    </subcellularLocation>
</comment>
<dbReference type="EMBL" id="OP562238">
    <property type="protein sequence ID" value="WNT94200.1"/>
    <property type="molecule type" value="mRNA"/>
</dbReference>
<dbReference type="GO" id="GO:0034626">
    <property type="term" value="P:fatty acid elongation, polyunsaturated fatty acid"/>
    <property type="evidence" value="ECO:0007669"/>
    <property type="project" value="TreeGrafter"/>
</dbReference>
<evidence type="ECO:0000256" key="9">
    <source>
        <dbReference type="ARBA" id="ARBA00023160"/>
    </source>
</evidence>
<evidence type="ECO:0000256" key="6">
    <source>
        <dbReference type="ARBA" id="ARBA00022989"/>
    </source>
</evidence>
<evidence type="ECO:0000256" key="3">
    <source>
        <dbReference type="ARBA" id="ARBA00022679"/>
    </source>
</evidence>
<evidence type="ECO:0000256" key="7">
    <source>
        <dbReference type="ARBA" id="ARBA00023098"/>
    </source>
</evidence>
<dbReference type="Pfam" id="PF01151">
    <property type="entry name" value="ELO"/>
    <property type="match status" value="1"/>
</dbReference>
<feature type="transmembrane region" description="Helical" evidence="10">
    <location>
        <begin position="186"/>
        <end position="205"/>
    </location>
</feature>
<reference evidence="11" key="1">
    <citation type="submission" date="2022-09" db="EMBL/GenBank/DDBJ databases">
        <title>Metabolism balance regulation for squalene production by disturbing triglycerides (TAG) synthesis in Schizochytrium sp.</title>
        <authorList>
            <person name="Pan X."/>
            <person name="Yang Q."/>
        </authorList>
    </citation>
    <scope>NUCLEOTIDE SEQUENCE</scope>
</reference>
<keyword evidence="4 10" id="KW-0812">Transmembrane</keyword>
<dbReference type="GO" id="GO:0019367">
    <property type="term" value="P:fatty acid elongation, saturated fatty acid"/>
    <property type="evidence" value="ECO:0007669"/>
    <property type="project" value="TreeGrafter"/>
</dbReference>
<evidence type="ECO:0000256" key="1">
    <source>
        <dbReference type="ARBA" id="ARBA00004141"/>
    </source>
</evidence>